<name>A0A7Z2YG42_9VIBR</name>
<organism evidence="2 3">
    <name type="scientific">Vibrio astriarenae</name>
    <dbReference type="NCBI Taxonomy" id="1481923"/>
    <lineage>
        <taxon>Bacteria</taxon>
        <taxon>Pseudomonadati</taxon>
        <taxon>Pseudomonadota</taxon>
        <taxon>Gammaproteobacteria</taxon>
        <taxon>Vibrionales</taxon>
        <taxon>Vibrionaceae</taxon>
        <taxon>Vibrio</taxon>
    </lineage>
</organism>
<accession>A0A7Z2YG42</accession>
<dbReference type="AlphaFoldDB" id="A0A7Z2YG42"/>
<reference evidence="2 3" key="1">
    <citation type="submission" date="2020-01" db="EMBL/GenBank/DDBJ databases">
        <title>Whole genome and functional gene identification of agarase of Vibrio HN897.</title>
        <authorList>
            <person name="Liu Y."/>
            <person name="Zhao Z."/>
        </authorList>
    </citation>
    <scope>NUCLEOTIDE SEQUENCE [LARGE SCALE GENOMIC DNA]</scope>
    <source>
        <strain evidence="2 3">HN897</strain>
    </source>
</reference>
<keyword evidence="1" id="KW-0472">Membrane</keyword>
<gene>
    <name evidence="2" type="ORF">GT360_21780</name>
</gene>
<sequence length="170" mass="19840">MTTPHQGQIVEFGSHLIHRAQWMDTPTAVFWLPQTLAWKILFSIALLSTLGYFIVRYHRYLKNTYLREAWQRYLLLDTQQDGAAIAQLMKQTAHQHWPLANVATLTTDEFADFIITHSERSLSKAILLQLMSSSYQRTPDYTDEMHILTLSWFSEITRQSAKHKRADNVC</sequence>
<dbReference type="RefSeq" id="WP_164651108.1">
    <property type="nucleotide sequence ID" value="NZ_CP047476.1"/>
</dbReference>
<protein>
    <submittedName>
        <fullName evidence="2">DUF4381 family protein</fullName>
    </submittedName>
</protein>
<proteinExistence type="predicted"/>
<evidence type="ECO:0000256" key="1">
    <source>
        <dbReference type="SAM" id="Phobius"/>
    </source>
</evidence>
<dbReference type="Proteomes" id="UP000464262">
    <property type="component" value="Chromosome 2"/>
</dbReference>
<keyword evidence="1" id="KW-0812">Transmembrane</keyword>
<keyword evidence="1" id="KW-1133">Transmembrane helix</keyword>
<evidence type="ECO:0000313" key="3">
    <source>
        <dbReference type="Proteomes" id="UP000464262"/>
    </source>
</evidence>
<dbReference type="InterPro" id="IPR025489">
    <property type="entry name" value="DUF4381"/>
</dbReference>
<dbReference type="Pfam" id="PF14316">
    <property type="entry name" value="DUF4381"/>
    <property type="match status" value="1"/>
</dbReference>
<dbReference type="KEGG" id="vas:GT360_21780"/>
<dbReference type="EMBL" id="CP047476">
    <property type="protein sequence ID" value="QIA66123.1"/>
    <property type="molecule type" value="Genomic_DNA"/>
</dbReference>
<evidence type="ECO:0000313" key="2">
    <source>
        <dbReference type="EMBL" id="QIA66123.1"/>
    </source>
</evidence>
<keyword evidence="3" id="KW-1185">Reference proteome</keyword>
<feature type="transmembrane region" description="Helical" evidence="1">
    <location>
        <begin position="36"/>
        <end position="55"/>
    </location>
</feature>